<feature type="transmembrane region" description="Helical" evidence="5">
    <location>
        <begin position="109"/>
        <end position="130"/>
    </location>
</feature>
<feature type="transmembrane region" description="Helical" evidence="5">
    <location>
        <begin position="250"/>
        <end position="270"/>
    </location>
</feature>
<dbReference type="InterPro" id="IPR011701">
    <property type="entry name" value="MFS"/>
</dbReference>
<evidence type="ECO:0000256" key="2">
    <source>
        <dbReference type="ARBA" id="ARBA00022692"/>
    </source>
</evidence>
<keyword evidence="3 5" id="KW-1133">Transmembrane helix</keyword>
<keyword evidence="2 5" id="KW-0812">Transmembrane</keyword>
<sequence>MAEQSNVPAAPAPGMSRARTLLFAVAGGAAVGNLYWAQPLLEEMAAALRVSQAVAGLLVTVTQIGYAVGIFLVVPLGDVLNRRRLVPGVLVASGVALFAAAAAPTWTTALLALTAVGLTSVGAQLLIPLAGDLADPQERGRVVGTIVSGVLVGILLSRTISGVVADLFGWRAIYVLAGVLAWAFAAVLLRVLPTLPSRDHLPYGRLLASVFTAIRSDRAVPVTLVLGSSGFAVFTLLWTAMTFLLTAPPFSYSLTTIGLVGFAGLAGALAARGAGRLHDRGLSVPVTGAALALALASLALAALGQQSIVVLLVAVVLFDVTTQAAMILNQTRLLSIDPEARSRMNTAFVTANFIGGAIGSAMAGVLWHHGGWRSVMAGGGGVLALALVVWCLNRRTLAAVRPAPAA</sequence>
<dbReference type="RefSeq" id="WP_344192478.1">
    <property type="nucleotide sequence ID" value="NZ_BAAARN010000001.1"/>
</dbReference>
<accession>A0ABN3UMP0</accession>
<evidence type="ECO:0000256" key="5">
    <source>
        <dbReference type="SAM" id="Phobius"/>
    </source>
</evidence>
<feature type="transmembrane region" description="Helical" evidence="5">
    <location>
        <begin position="50"/>
        <end position="73"/>
    </location>
</feature>
<name>A0ABN3UMP0_9MICO</name>
<dbReference type="Gene3D" id="1.20.1250.20">
    <property type="entry name" value="MFS general substrate transporter like domains"/>
    <property type="match status" value="1"/>
</dbReference>
<protein>
    <submittedName>
        <fullName evidence="7">MFS transporter</fullName>
    </submittedName>
</protein>
<dbReference type="PANTHER" id="PTHR42910">
    <property type="entry name" value="TRANSPORTER SCO4007-RELATED"/>
    <property type="match status" value="1"/>
</dbReference>
<reference evidence="7 8" key="1">
    <citation type="journal article" date="2019" name="Int. J. Syst. Evol. Microbiol.">
        <title>The Global Catalogue of Microorganisms (GCM) 10K type strain sequencing project: providing services to taxonomists for standard genome sequencing and annotation.</title>
        <authorList>
            <consortium name="The Broad Institute Genomics Platform"/>
            <consortium name="The Broad Institute Genome Sequencing Center for Infectious Disease"/>
            <person name="Wu L."/>
            <person name="Ma J."/>
        </authorList>
    </citation>
    <scope>NUCLEOTIDE SEQUENCE [LARGE SCALE GENOMIC DNA]</scope>
    <source>
        <strain evidence="7 8">JCM 16378</strain>
    </source>
</reference>
<feature type="transmembrane region" description="Helical" evidence="5">
    <location>
        <begin position="142"/>
        <end position="160"/>
    </location>
</feature>
<keyword evidence="4 5" id="KW-0472">Membrane</keyword>
<keyword evidence="8" id="KW-1185">Reference proteome</keyword>
<gene>
    <name evidence="7" type="ORF">GCM10009867_18870</name>
</gene>
<dbReference type="InterPro" id="IPR020846">
    <property type="entry name" value="MFS_dom"/>
</dbReference>
<feature type="transmembrane region" description="Helical" evidence="5">
    <location>
        <begin position="349"/>
        <end position="368"/>
    </location>
</feature>
<dbReference type="SUPFAM" id="SSF103473">
    <property type="entry name" value="MFS general substrate transporter"/>
    <property type="match status" value="1"/>
</dbReference>
<evidence type="ECO:0000313" key="7">
    <source>
        <dbReference type="EMBL" id="GAA2735770.1"/>
    </source>
</evidence>
<feature type="domain" description="Major facilitator superfamily (MFS) profile" evidence="6">
    <location>
        <begin position="1"/>
        <end position="397"/>
    </location>
</feature>
<evidence type="ECO:0000256" key="4">
    <source>
        <dbReference type="ARBA" id="ARBA00023136"/>
    </source>
</evidence>
<feature type="transmembrane region" description="Helical" evidence="5">
    <location>
        <begin position="308"/>
        <end position="328"/>
    </location>
</feature>
<dbReference type="Pfam" id="PF07690">
    <property type="entry name" value="MFS_1"/>
    <property type="match status" value="1"/>
</dbReference>
<evidence type="ECO:0000256" key="3">
    <source>
        <dbReference type="ARBA" id="ARBA00022989"/>
    </source>
</evidence>
<dbReference type="PROSITE" id="PS50850">
    <property type="entry name" value="MFS"/>
    <property type="match status" value="1"/>
</dbReference>
<feature type="transmembrane region" description="Helical" evidence="5">
    <location>
        <begin position="224"/>
        <end position="244"/>
    </location>
</feature>
<comment type="subcellular location">
    <subcellularLocation>
        <location evidence="1">Cell membrane</location>
        <topology evidence="1">Multi-pass membrane protein</topology>
    </subcellularLocation>
</comment>
<comment type="caution">
    <text evidence="7">The sequence shown here is derived from an EMBL/GenBank/DDBJ whole genome shotgun (WGS) entry which is preliminary data.</text>
</comment>
<dbReference type="InterPro" id="IPR036259">
    <property type="entry name" value="MFS_trans_sf"/>
</dbReference>
<feature type="transmembrane region" description="Helical" evidence="5">
    <location>
        <begin position="282"/>
        <end position="302"/>
    </location>
</feature>
<feature type="transmembrane region" description="Helical" evidence="5">
    <location>
        <begin position="374"/>
        <end position="392"/>
    </location>
</feature>
<feature type="transmembrane region" description="Helical" evidence="5">
    <location>
        <begin position="172"/>
        <end position="192"/>
    </location>
</feature>
<dbReference type="PANTHER" id="PTHR42910:SF1">
    <property type="entry name" value="MAJOR FACILITATOR SUPERFAMILY (MFS) PROFILE DOMAIN-CONTAINING PROTEIN"/>
    <property type="match status" value="1"/>
</dbReference>
<evidence type="ECO:0000256" key="1">
    <source>
        <dbReference type="ARBA" id="ARBA00004651"/>
    </source>
</evidence>
<dbReference type="EMBL" id="BAAARN010000001">
    <property type="protein sequence ID" value="GAA2735770.1"/>
    <property type="molecule type" value="Genomic_DNA"/>
</dbReference>
<organism evidence="7 8">
    <name type="scientific">Pedococcus aerophilus</name>
    <dbReference type="NCBI Taxonomy" id="436356"/>
    <lineage>
        <taxon>Bacteria</taxon>
        <taxon>Bacillati</taxon>
        <taxon>Actinomycetota</taxon>
        <taxon>Actinomycetes</taxon>
        <taxon>Micrococcales</taxon>
        <taxon>Intrasporangiaceae</taxon>
        <taxon>Pedococcus</taxon>
    </lineage>
</organism>
<feature type="transmembrane region" description="Helical" evidence="5">
    <location>
        <begin position="85"/>
        <end position="103"/>
    </location>
</feature>
<evidence type="ECO:0000313" key="8">
    <source>
        <dbReference type="Proteomes" id="UP001501326"/>
    </source>
</evidence>
<proteinExistence type="predicted"/>
<feature type="transmembrane region" description="Helical" evidence="5">
    <location>
        <begin position="21"/>
        <end position="38"/>
    </location>
</feature>
<dbReference type="CDD" id="cd17324">
    <property type="entry name" value="MFS_NepI_like"/>
    <property type="match status" value="1"/>
</dbReference>
<evidence type="ECO:0000259" key="6">
    <source>
        <dbReference type="PROSITE" id="PS50850"/>
    </source>
</evidence>
<dbReference type="Proteomes" id="UP001501326">
    <property type="component" value="Unassembled WGS sequence"/>
</dbReference>